<dbReference type="AlphaFoldDB" id="G5JNW0"/>
<dbReference type="Proteomes" id="UP000004322">
    <property type="component" value="Unassembled WGS sequence"/>
</dbReference>
<evidence type="ECO:0008006" key="3">
    <source>
        <dbReference type="Google" id="ProtNLM"/>
    </source>
</evidence>
<protein>
    <recommendedName>
        <fullName evidence="3">LXG domain-containing protein</fullName>
    </recommendedName>
</protein>
<sequence>MGETFPKVEDIGGLGDYAQQIYRFTDSYTSAANKTYRTYTTTFEENDQQGQVIAAFMDKLNTMQAQLFDQFPVALDAYAQTVATYEEALTGLGFHSRMWSKQSGAEDLKKVYSEGGSQINALNDKVDELKKIFEEAASVADLEAPDLSAIKETAVSDFSSAGNKRTTMASNVQSAWSSFTSNLTSQASAIKAFEQVINAARYMGQWSPKEVYAAIKRGDFTADEMYYIDAITSKEDGQALKAIMSEAPETLYELNPDKISESMYNNIMSEQIDWIYDGKDNRLSRFLNGQGSLELDKAKKFREQFLYAGDRLAATTLAFMYDAYENPNSYPPETLEKFQEYLTHINSLNGVYMTLEELGIGAKQGDMYASGKYKHISYTIDVKLDRSAGYFNGTVVINVEQWEDLPGEKGATPYISYAESSKTGQYTSGISYSAATSNNRQEEAAIAELNRKRDARLEDFVKSLAVGSATFPFVTISLSLVAGANVLTAVGLISPDEQSQVGEVTANRVGAIKEGVDFVKSYITSEIEIKDGKQGSRDNIVGNLVNKGGWSYSKGETTQQFSRDHFYDFESMIQEKYIDDYGVTEFLSSEELSDYKNELVTARDENNNKAYSNDVIDYLTNPNSEVQLSDLSPDEVSQVSQALKRLDGYEYTDTDTGTVYMGEEGYISYVDDQYQDSFEGKKEE</sequence>
<dbReference type="STRING" id="873449.STRCR_1491"/>
<gene>
    <name evidence="1" type="ORF">STRCR_1491</name>
</gene>
<keyword evidence="2" id="KW-1185">Reference proteome</keyword>
<dbReference type="EMBL" id="AEUV02000002">
    <property type="protein sequence ID" value="EHI74223.1"/>
    <property type="molecule type" value="Genomic_DNA"/>
</dbReference>
<evidence type="ECO:0000313" key="2">
    <source>
        <dbReference type="Proteomes" id="UP000004322"/>
    </source>
</evidence>
<organism evidence="1 2">
    <name type="scientific">Streptococcus criceti HS-6</name>
    <dbReference type="NCBI Taxonomy" id="873449"/>
    <lineage>
        <taxon>Bacteria</taxon>
        <taxon>Bacillati</taxon>
        <taxon>Bacillota</taxon>
        <taxon>Bacilli</taxon>
        <taxon>Lactobacillales</taxon>
        <taxon>Streptococcaceae</taxon>
        <taxon>Streptococcus</taxon>
    </lineage>
</organism>
<reference evidence="1" key="1">
    <citation type="submission" date="2011-07" db="EMBL/GenBank/DDBJ databases">
        <authorList>
            <person name="Stanhope M.J."/>
            <person name="Durkin A.S."/>
            <person name="Hostetler J."/>
            <person name="Kim M."/>
            <person name="Radune D."/>
            <person name="Singh I."/>
            <person name="Town C.D."/>
        </authorList>
    </citation>
    <scope>NUCLEOTIDE SEQUENCE [LARGE SCALE GENOMIC DNA]</scope>
    <source>
        <strain evidence="1">HS-6</strain>
    </source>
</reference>
<dbReference type="RefSeq" id="WP_004227140.1">
    <property type="nucleotide sequence ID" value="NZ_AEUV02000002.1"/>
</dbReference>
<accession>G5JNW0</accession>
<name>G5JNW0_STRCG</name>
<comment type="caution">
    <text evidence="1">The sequence shown here is derived from an EMBL/GenBank/DDBJ whole genome shotgun (WGS) entry which is preliminary data.</text>
</comment>
<proteinExistence type="predicted"/>
<dbReference type="OrthoDB" id="2901877at2"/>
<evidence type="ECO:0000313" key="1">
    <source>
        <dbReference type="EMBL" id="EHI74223.1"/>
    </source>
</evidence>